<comment type="caution">
    <text evidence="1">The sequence shown here is derived from an EMBL/GenBank/DDBJ whole genome shotgun (WGS) entry which is preliminary data.</text>
</comment>
<proteinExistence type="predicted"/>
<organism evidence="1 2">
    <name type="scientific">Pontibacter qinzhouensis</name>
    <dbReference type="NCBI Taxonomy" id="2603253"/>
    <lineage>
        <taxon>Bacteria</taxon>
        <taxon>Pseudomonadati</taxon>
        <taxon>Bacteroidota</taxon>
        <taxon>Cytophagia</taxon>
        <taxon>Cytophagales</taxon>
        <taxon>Hymenobacteraceae</taxon>
        <taxon>Pontibacter</taxon>
    </lineage>
</organism>
<dbReference type="InterPro" id="IPR021388">
    <property type="entry name" value="DUF3024"/>
</dbReference>
<dbReference type="Proteomes" id="UP000321926">
    <property type="component" value="Unassembled WGS sequence"/>
</dbReference>
<evidence type="ECO:0000313" key="2">
    <source>
        <dbReference type="Proteomes" id="UP000321926"/>
    </source>
</evidence>
<dbReference type="OrthoDB" id="7304784at2"/>
<dbReference type="EMBL" id="VRTY01000032">
    <property type="protein sequence ID" value="TXK46819.1"/>
    <property type="molecule type" value="Genomic_DNA"/>
</dbReference>
<keyword evidence="2" id="KW-1185">Reference proteome</keyword>
<dbReference type="AlphaFoldDB" id="A0A5C8KAG1"/>
<dbReference type="Pfam" id="PF11225">
    <property type="entry name" value="DUF3024"/>
    <property type="match status" value="1"/>
</dbReference>
<reference evidence="1 2" key="1">
    <citation type="submission" date="2019-08" db="EMBL/GenBank/DDBJ databases">
        <authorList>
            <person name="Shi S."/>
        </authorList>
    </citation>
    <scope>NUCLEOTIDE SEQUENCE [LARGE SCALE GENOMIC DNA]</scope>
    <source>
        <strain evidence="1 2">GY10130</strain>
    </source>
</reference>
<accession>A0A5C8KAG1</accession>
<gene>
    <name evidence="1" type="ORF">FVR03_10230</name>
</gene>
<sequence>MCQALIEKMKPTWIQPPNPDWGYVHDVYGKWYRSYFYFCATYRCDNPAAVVSENETKFTRLEYAGPGKYHMAYFRHTGQWFTVFEDLTLENCLEEVEQNQLFWP</sequence>
<protein>
    <submittedName>
        <fullName evidence="1">Uncharacterized protein</fullName>
    </submittedName>
</protein>
<name>A0A5C8KAG1_9BACT</name>
<evidence type="ECO:0000313" key="1">
    <source>
        <dbReference type="EMBL" id="TXK46819.1"/>
    </source>
</evidence>